<accession>A0A4Y2UML4</accession>
<reference evidence="1 3" key="1">
    <citation type="journal article" date="2019" name="Sci. Rep.">
        <title>Orb-weaving spider Araneus ventricosus genome elucidates the spidroin gene catalogue.</title>
        <authorList>
            <person name="Kono N."/>
            <person name="Nakamura H."/>
            <person name="Ohtoshi R."/>
            <person name="Moran D.A.P."/>
            <person name="Shinohara A."/>
            <person name="Yoshida Y."/>
            <person name="Fujiwara M."/>
            <person name="Mori M."/>
            <person name="Tomita M."/>
            <person name="Arakawa K."/>
        </authorList>
    </citation>
    <scope>NUCLEOTIDE SEQUENCE [LARGE SCALE GENOMIC DNA]</scope>
</reference>
<comment type="caution">
    <text evidence="1">The sequence shown here is derived from an EMBL/GenBank/DDBJ whole genome shotgun (WGS) entry which is preliminary data.</text>
</comment>
<dbReference type="EMBL" id="BGPR01038436">
    <property type="protein sequence ID" value="GBO14275.1"/>
    <property type="molecule type" value="Genomic_DNA"/>
</dbReference>
<evidence type="ECO:0000313" key="3">
    <source>
        <dbReference type="Proteomes" id="UP000499080"/>
    </source>
</evidence>
<dbReference type="AlphaFoldDB" id="A0A4Y2UML4"/>
<proteinExistence type="predicted"/>
<dbReference type="Proteomes" id="UP000499080">
    <property type="component" value="Unassembled WGS sequence"/>
</dbReference>
<dbReference type="EMBL" id="BGPR01039024">
    <property type="protein sequence ID" value="GBO14934.1"/>
    <property type="molecule type" value="Genomic_DNA"/>
</dbReference>
<keyword evidence="3" id="KW-1185">Reference proteome</keyword>
<gene>
    <name evidence="1" type="ORF">AVEN_65025_1</name>
    <name evidence="2" type="ORF">AVEN_90774_1</name>
</gene>
<organism evidence="1 3">
    <name type="scientific">Araneus ventricosus</name>
    <name type="common">Orbweaver spider</name>
    <name type="synonym">Epeira ventricosa</name>
    <dbReference type="NCBI Taxonomy" id="182803"/>
    <lineage>
        <taxon>Eukaryota</taxon>
        <taxon>Metazoa</taxon>
        <taxon>Ecdysozoa</taxon>
        <taxon>Arthropoda</taxon>
        <taxon>Chelicerata</taxon>
        <taxon>Arachnida</taxon>
        <taxon>Araneae</taxon>
        <taxon>Araneomorphae</taxon>
        <taxon>Entelegynae</taxon>
        <taxon>Araneoidea</taxon>
        <taxon>Araneidae</taxon>
        <taxon>Araneus</taxon>
    </lineage>
</organism>
<sequence length="212" mass="23892">MALMRKSFEFIRYCVILPEAVQRPSYASAFWGQSLALEEMPKDSCPERLGWPCGPFSAGGVASTHWSSSGPTPFWVRWPSVRIQKPPGRIEGASFPARYSNVEELSYLHPNDRKYLLWEELGCGRPSVNVSATELKGLKVRNPIPLKIRRVWDLLHVKLYVMANVLTLVCCGSLERRMSSQMSSSSSDRGSNYEVRPKIALVLLQNGTLIFN</sequence>
<name>A0A4Y2UML4_ARAVE</name>
<evidence type="ECO:0000313" key="1">
    <source>
        <dbReference type="EMBL" id="GBO14275.1"/>
    </source>
</evidence>
<evidence type="ECO:0000313" key="2">
    <source>
        <dbReference type="EMBL" id="GBO14934.1"/>
    </source>
</evidence>
<protein>
    <submittedName>
        <fullName evidence="1">Uncharacterized protein</fullName>
    </submittedName>
</protein>